<evidence type="ECO:0000313" key="5">
    <source>
        <dbReference type="Proteomes" id="UP000321960"/>
    </source>
</evidence>
<dbReference type="AlphaFoldDB" id="A0A512JCI7"/>
<evidence type="ECO:0000256" key="1">
    <source>
        <dbReference type="SAM" id="MobiDB-lite"/>
    </source>
</evidence>
<evidence type="ECO:0000313" key="4">
    <source>
        <dbReference type="EMBL" id="GLS64584.1"/>
    </source>
</evidence>
<reference evidence="4" key="4">
    <citation type="submission" date="2023-01" db="EMBL/GenBank/DDBJ databases">
        <title>Draft genome sequence of Methylobacterium oxalidis strain NBRC 107715.</title>
        <authorList>
            <person name="Sun Q."/>
            <person name="Mori K."/>
        </authorList>
    </citation>
    <scope>NUCLEOTIDE SEQUENCE</scope>
    <source>
        <strain evidence="4">NBRC 107715</strain>
    </source>
</reference>
<proteinExistence type="predicted"/>
<protein>
    <submittedName>
        <fullName evidence="3">Uncharacterized protein</fullName>
    </submittedName>
</protein>
<evidence type="ECO:0000313" key="3">
    <source>
        <dbReference type="EMBL" id="GEP07635.1"/>
    </source>
</evidence>
<feature type="compositionally biased region" description="Polar residues" evidence="1">
    <location>
        <begin position="50"/>
        <end position="59"/>
    </location>
</feature>
<dbReference type="RefSeq" id="WP_238179596.1">
    <property type="nucleotide sequence ID" value="NZ_BJZU01000168.1"/>
</dbReference>
<dbReference type="EMBL" id="BJZU01000168">
    <property type="protein sequence ID" value="GEP07635.1"/>
    <property type="molecule type" value="Genomic_DNA"/>
</dbReference>
<evidence type="ECO:0000313" key="6">
    <source>
        <dbReference type="Proteomes" id="UP001156856"/>
    </source>
</evidence>
<feature type="chain" id="PRO_5021952818" evidence="2">
    <location>
        <begin position="22"/>
        <end position="105"/>
    </location>
</feature>
<reference evidence="6" key="2">
    <citation type="journal article" date="2019" name="Int. J. Syst. Evol. Microbiol.">
        <title>The Global Catalogue of Microorganisms (GCM) 10K type strain sequencing project: providing services to taxonomists for standard genome sequencing and annotation.</title>
        <authorList>
            <consortium name="The Broad Institute Genomics Platform"/>
            <consortium name="The Broad Institute Genome Sequencing Center for Infectious Disease"/>
            <person name="Wu L."/>
            <person name="Ma J."/>
        </authorList>
    </citation>
    <scope>NUCLEOTIDE SEQUENCE [LARGE SCALE GENOMIC DNA]</scope>
    <source>
        <strain evidence="6">NBRC 107715</strain>
    </source>
</reference>
<accession>A0A512JCI7</accession>
<feature type="signal peptide" evidence="2">
    <location>
        <begin position="1"/>
        <end position="21"/>
    </location>
</feature>
<gene>
    <name evidence="4" type="ORF">GCM10007888_29650</name>
    <name evidence="3" type="ORF">MOX02_56730</name>
</gene>
<dbReference type="Proteomes" id="UP000321960">
    <property type="component" value="Unassembled WGS sequence"/>
</dbReference>
<keyword evidence="6" id="KW-1185">Reference proteome</keyword>
<feature type="region of interest" description="Disordered" evidence="1">
    <location>
        <begin position="32"/>
        <end position="105"/>
    </location>
</feature>
<evidence type="ECO:0000256" key="2">
    <source>
        <dbReference type="SAM" id="SignalP"/>
    </source>
</evidence>
<dbReference type="Proteomes" id="UP001156856">
    <property type="component" value="Unassembled WGS sequence"/>
</dbReference>
<sequence>MRTNPPFLNLTALGATTLALAVSGIWGGVAQAQETGGGAGRAGSYGNLGTNDSSGSPKSGTGEIGGNGITTDSNKALPDGHSYYGKAAGPNATGRETAPGTGGRP</sequence>
<reference evidence="3 5" key="3">
    <citation type="submission" date="2019-07" db="EMBL/GenBank/DDBJ databases">
        <title>Whole genome shotgun sequence of Methylobacterium oxalidis NBRC 107715.</title>
        <authorList>
            <person name="Hosoyama A."/>
            <person name="Uohara A."/>
            <person name="Ohji S."/>
            <person name="Ichikawa N."/>
        </authorList>
    </citation>
    <scope>NUCLEOTIDE SEQUENCE [LARGE SCALE GENOMIC DNA]</scope>
    <source>
        <strain evidence="3 5">NBRC 107715</strain>
    </source>
</reference>
<name>A0A512JCI7_9HYPH</name>
<organism evidence="3 5">
    <name type="scientific">Methylobacterium oxalidis</name>
    <dbReference type="NCBI Taxonomy" id="944322"/>
    <lineage>
        <taxon>Bacteria</taxon>
        <taxon>Pseudomonadati</taxon>
        <taxon>Pseudomonadota</taxon>
        <taxon>Alphaproteobacteria</taxon>
        <taxon>Hyphomicrobiales</taxon>
        <taxon>Methylobacteriaceae</taxon>
        <taxon>Methylobacterium</taxon>
    </lineage>
</organism>
<comment type="caution">
    <text evidence="3">The sequence shown here is derived from an EMBL/GenBank/DDBJ whole genome shotgun (WGS) entry which is preliminary data.</text>
</comment>
<reference evidence="4" key="1">
    <citation type="journal article" date="2014" name="Int. J. Syst. Evol. Microbiol.">
        <title>Complete genome of a new Firmicutes species belonging to the dominant human colonic microbiota ('Ruminococcus bicirculans') reveals two chromosomes and a selective capacity to utilize plant glucans.</title>
        <authorList>
            <consortium name="NISC Comparative Sequencing Program"/>
            <person name="Wegmann U."/>
            <person name="Louis P."/>
            <person name="Goesmann A."/>
            <person name="Henrissat B."/>
            <person name="Duncan S.H."/>
            <person name="Flint H.J."/>
        </authorList>
    </citation>
    <scope>NUCLEOTIDE SEQUENCE</scope>
    <source>
        <strain evidence="4">NBRC 107715</strain>
    </source>
</reference>
<dbReference type="EMBL" id="BSPK01000046">
    <property type="protein sequence ID" value="GLS64584.1"/>
    <property type="molecule type" value="Genomic_DNA"/>
</dbReference>
<keyword evidence="2" id="KW-0732">Signal</keyword>